<dbReference type="InterPro" id="IPR013187">
    <property type="entry name" value="F-box-assoc_dom_typ3"/>
</dbReference>
<dbReference type="STRING" id="4565.A0A3B6D7X0"/>
<dbReference type="NCBIfam" id="TIGR01640">
    <property type="entry name" value="F_box_assoc_1"/>
    <property type="match status" value="1"/>
</dbReference>
<dbReference type="InterPro" id="IPR017451">
    <property type="entry name" value="F-box-assoc_interact_dom"/>
</dbReference>
<dbReference type="Proteomes" id="UP000019116">
    <property type="component" value="Chromosome 2D"/>
</dbReference>
<dbReference type="Gramene" id="TraesCS2D03G0275100.1">
    <property type="protein sequence ID" value="TraesCS2D03G0275100.1.CDS1"/>
    <property type="gene ID" value="TraesCS2D03G0275100"/>
</dbReference>
<evidence type="ECO:0000256" key="1">
    <source>
        <dbReference type="SAM" id="MobiDB-lite"/>
    </source>
</evidence>
<dbReference type="EnsemblPlants" id="TraesCS2D02G131500.1">
    <property type="protein sequence ID" value="TraesCS2D02G131500.1.cds1"/>
    <property type="gene ID" value="TraesCS2D02G131500"/>
</dbReference>
<dbReference type="Pfam" id="PF08268">
    <property type="entry name" value="FBA_3"/>
    <property type="match status" value="1"/>
</dbReference>
<dbReference type="Gramene" id="TraesCS2D02G131500.1">
    <property type="protein sequence ID" value="TraesCS2D02G131500.1.cds1"/>
    <property type="gene ID" value="TraesCS2D02G131500"/>
</dbReference>
<organism evidence="3">
    <name type="scientific">Triticum aestivum</name>
    <name type="common">Wheat</name>
    <dbReference type="NCBI Taxonomy" id="4565"/>
    <lineage>
        <taxon>Eukaryota</taxon>
        <taxon>Viridiplantae</taxon>
        <taxon>Streptophyta</taxon>
        <taxon>Embryophyta</taxon>
        <taxon>Tracheophyta</taxon>
        <taxon>Spermatophyta</taxon>
        <taxon>Magnoliopsida</taxon>
        <taxon>Liliopsida</taxon>
        <taxon>Poales</taxon>
        <taxon>Poaceae</taxon>
        <taxon>BOP clade</taxon>
        <taxon>Pooideae</taxon>
        <taxon>Triticodae</taxon>
        <taxon>Triticeae</taxon>
        <taxon>Triticinae</taxon>
        <taxon>Triticum</taxon>
    </lineage>
</organism>
<feature type="region of interest" description="Disordered" evidence="1">
    <location>
        <begin position="1"/>
        <end position="73"/>
    </location>
</feature>
<feature type="compositionally biased region" description="Low complexity" evidence="1">
    <location>
        <begin position="25"/>
        <end position="73"/>
    </location>
</feature>
<dbReference type="PANTHER" id="PTHR31111:SF133">
    <property type="entry name" value="OS07G0196600 PROTEIN"/>
    <property type="match status" value="1"/>
</dbReference>
<feature type="compositionally biased region" description="Basic residues" evidence="1">
    <location>
        <begin position="8"/>
        <end position="24"/>
    </location>
</feature>
<reference evidence="3" key="1">
    <citation type="submission" date="2018-08" db="EMBL/GenBank/DDBJ databases">
        <authorList>
            <person name="Rossello M."/>
        </authorList>
    </citation>
    <scope>NUCLEOTIDE SEQUENCE [LARGE SCALE GENOMIC DNA]</scope>
    <source>
        <strain evidence="3">cv. Chinese Spring</strain>
    </source>
</reference>
<evidence type="ECO:0000259" key="2">
    <source>
        <dbReference type="Pfam" id="PF08268"/>
    </source>
</evidence>
<sequence length="405" mass="44708">MPRQLLLGRRRQSGLSSTRRRRRLTSLPTSSSPSCHGCRPSPCSASRPSASPGRPCYPTQVSSPPTSSAPRRSARRCSWCPACTTPTTSRGTMRTAPSTCPSTGTAPAAPRSWCTGRSCPEGSPCGAAPCTATASSLSTMREEELVVCNPATREFLALPERKQKHCVYTFPRAGLGFDPRSKKYKVARFFYQPLADGDGLACRFVVLTLGADSAWRQTADPPHWICGRTPAHANGHIYWTCDGTPARPDPPDLFLRFSLADEEFGLVPFPPSGLRPARLAELGGELCCVCFGYTNRELEVWSLGFDGGADGKPEWRWSRRWATAIGPDLVTELAECRALRPPRVVLHEGAWLLTEERNVHRYVDRTGEIEKISSGVPHARYHYPRSEKEVVLHLTNYVESLVRIR</sequence>
<dbReference type="PANTHER" id="PTHR31111">
    <property type="entry name" value="BNAA05G37150D PROTEIN-RELATED"/>
    <property type="match status" value="1"/>
</dbReference>
<dbReference type="SMR" id="A0A3B6D7X0"/>
<evidence type="ECO:0000313" key="4">
    <source>
        <dbReference type="Proteomes" id="UP000019116"/>
    </source>
</evidence>
<name>A0A3B6D7X0_WHEAT</name>
<dbReference type="AlphaFoldDB" id="A0A3B6D7X0"/>
<accession>A0A3B6D7X0</accession>
<evidence type="ECO:0000313" key="3">
    <source>
        <dbReference type="EnsemblPlants" id="TraesCS2D02G131500.1.cds1"/>
    </source>
</evidence>
<protein>
    <recommendedName>
        <fullName evidence="2">F-box associated beta-propeller type 3 domain-containing protein</fullName>
    </recommendedName>
</protein>
<dbReference type="OrthoDB" id="5319261at2759"/>
<reference evidence="3" key="2">
    <citation type="submission" date="2018-10" db="UniProtKB">
        <authorList>
            <consortium name="EnsemblPlants"/>
        </authorList>
    </citation>
    <scope>IDENTIFICATION</scope>
</reference>
<feature type="domain" description="F-box associated beta-propeller type 3" evidence="2">
    <location>
        <begin position="137"/>
        <end position="304"/>
    </location>
</feature>
<keyword evidence="4" id="KW-1185">Reference proteome</keyword>
<proteinExistence type="predicted"/>